<evidence type="ECO:0000313" key="1">
    <source>
        <dbReference type="EMBL" id="GAA0743975.1"/>
    </source>
</evidence>
<keyword evidence="2" id="KW-1185">Reference proteome</keyword>
<accession>A0ABN1JQD7</accession>
<comment type="caution">
    <text evidence="1">The sequence shown here is derived from an EMBL/GenBank/DDBJ whole genome shotgun (WGS) entry which is preliminary data.</text>
</comment>
<name>A0ABN1JQD7_9BURK</name>
<dbReference type="Proteomes" id="UP001500279">
    <property type="component" value="Unassembled WGS sequence"/>
</dbReference>
<organism evidence="1 2">
    <name type="scientific">Ideonella azotifigens</name>
    <dbReference type="NCBI Taxonomy" id="513160"/>
    <lineage>
        <taxon>Bacteria</taxon>
        <taxon>Pseudomonadati</taxon>
        <taxon>Pseudomonadota</taxon>
        <taxon>Betaproteobacteria</taxon>
        <taxon>Burkholderiales</taxon>
        <taxon>Sphaerotilaceae</taxon>
        <taxon>Ideonella</taxon>
    </lineage>
</organism>
<proteinExistence type="predicted"/>
<protein>
    <submittedName>
        <fullName evidence="1">Uncharacterized protein</fullName>
    </submittedName>
</protein>
<reference evidence="1 2" key="1">
    <citation type="journal article" date="2019" name="Int. J. Syst. Evol. Microbiol.">
        <title>The Global Catalogue of Microorganisms (GCM) 10K type strain sequencing project: providing services to taxonomists for standard genome sequencing and annotation.</title>
        <authorList>
            <consortium name="The Broad Institute Genomics Platform"/>
            <consortium name="The Broad Institute Genome Sequencing Center for Infectious Disease"/>
            <person name="Wu L."/>
            <person name="Ma J."/>
        </authorList>
    </citation>
    <scope>NUCLEOTIDE SEQUENCE [LARGE SCALE GENOMIC DNA]</scope>
    <source>
        <strain evidence="1 2">JCM 15503</strain>
    </source>
</reference>
<sequence length="305" mass="32090">MAQASDFSGNFDLTPQARAFLDKRVERLHLQSPSRAVQASYIKVDNVAPTLTAFSTGKTDLDSSKGAAQLLVNFTASDDFAGVSQVTLWVQNATNYSSNFATFAVGYPDKTIKGKLAIDASNLSTGTWSITSLQVSDAAGNGRVYDAAALAQFGGSTSFNVVGASGDTQAPTVVSGKVLTPTVSLSALQKGSYSNQAMAGFSVTVQDTAEDKVSGVRMASATFCSPSAYDCLSFTNAESARGLGKAEIRMATTPYYYYQPTGDYKLTTLSVTDFAGNSRMMTSIEDGGDTDFSTMFPSTTITLVP</sequence>
<evidence type="ECO:0000313" key="2">
    <source>
        <dbReference type="Proteomes" id="UP001500279"/>
    </source>
</evidence>
<gene>
    <name evidence="1" type="ORF">GCM10009107_09050</name>
</gene>
<dbReference type="EMBL" id="BAAAEW010000004">
    <property type="protein sequence ID" value="GAA0743975.1"/>
    <property type="molecule type" value="Genomic_DNA"/>
</dbReference>